<feature type="domain" description="PH" evidence="4">
    <location>
        <begin position="1"/>
        <end position="126"/>
    </location>
</feature>
<keyword evidence="1" id="KW-0479">Metal-binding</keyword>
<evidence type="ECO:0000256" key="2">
    <source>
        <dbReference type="ARBA" id="ARBA00022833"/>
    </source>
</evidence>
<evidence type="ECO:0000259" key="4">
    <source>
        <dbReference type="PROSITE" id="PS50003"/>
    </source>
</evidence>
<dbReference type="Proteomes" id="UP000198211">
    <property type="component" value="Unassembled WGS sequence"/>
</dbReference>
<keyword evidence="2" id="KW-0862">Zinc</keyword>
<evidence type="ECO:0000313" key="6">
    <source>
        <dbReference type="EMBL" id="OWZ21588.1"/>
    </source>
</evidence>
<dbReference type="PANTHER" id="PTHR23180:SF160">
    <property type="entry name" value="ADP-RIBOSYLATION FACTOR GTPASE-ACTIVATING PROTEIN EFFECTOR PROTEIN 1"/>
    <property type="match status" value="1"/>
</dbReference>
<dbReference type="Pfam" id="PF00169">
    <property type="entry name" value="PH"/>
    <property type="match status" value="2"/>
</dbReference>
<comment type="caution">
    <text evidence="6">The sequence shown here is derived from an EMBL/GenBank/DDBJ whole genome shotgun (WGS) entry which is preliminary data.</text>
</comment>
<accession>A0A225WX28</accession>
<feature type="domain" description="Rab-GAP TBC" evidence="5">
    <location>
        <begin position="475"/>
        <end position="716"/>
    </location>
</feature>
<dbReference type="GO" id="GO:0046872">
    <property type="term" value="F:metal ion binding"/>
    <property type="evidence" value="ECO:0007669"/>
    <property type="project" value="UniProtKB-KW"/>
</dbReference>
<sequence>MEGVLYSREGRSKLLRGWHKRYFVLSHAGTLREYASDVMGSRSRRSSSTTSSSPRNTLDSSGMTLRREVDVRGAAVKTLPFPLVGKHHAFQVTTARSSDIAIKLVLSARQADDVRQWMAALRSATLRLTIPRPSPMNWSRESDSGSSVGNDSLETDFLEVTMPQRADMARLSSVYEWIHECCVKTTQNLTVAGVHVPRGSLLVSANGVSLQTLTSVEVRKLLLESTGPLPVLLRFLKSPAKCGVLRAKLYTSPLTQLKSLARYRKSSRMNWKEQVVDLSGDLLTCQLKVKTPMAIGNNKKSNHTSSKTKRVLVLSSGSTVKPVHELVSDRKFCFMVTVQAHSMLFQARSESEQRAWTDAIQRAITIAEGLVPGGALARGSFDLDALQLQSSMNMRHLEQAFEGMEDDTEAIDFDENANDEDLEDELSPVDASLPSAEDWISATQSAAYLPDTELAEMLRVLQSSGRFIEALQLMQKNTTLRGKYWQQIFRWALNPTRSDEENKELFQQLVITSLSEEDDSQVQKDIPRTAKWLAGSAGAPKLDDSERALRLERLEHVLHAFLSSCSLDVRTDEDPVSPSSAASSPSSSSFYMQGMNGLAFILLEVLENDEMEAFRFLRGIVARILPHVFGICCDGTGRDHFDLFRSLVEVGDVLQEVARLHLPNFHIALERAGLPVCLLAYKWFPTLFSDVTLTASHSQLRYDTLLCCWDVCLLLGLEGMFCVALALCSAAEDDVLALAACGDAICNSAEQVSATVGHSLALLSPEDLITSVCEVLELCSHPVLLKLRNAHRRRLKLGYSKVGNGFAASSSKASPDRTVVKTPDVLPPPMTVTDLDSGKIFKISNSGDMLLPTAAPQSS</sequence>
<dbReference type="OrthoDB" id="165315at2759"/>
<dbReference type="SUPFAM" id="SSF47923">
    <property type="entry name" value="Ypt/Rab-GAP domain of gyp1p"/>
    <property type="match status" value="2"/>
</dbReference>
<dbReference type="InterPro" id="IPR001849">
    <property type="entry name" value="PH_domain"/>
</dbReference>
<evidence type="ECO:0000256" key="3">
    <source>
        <dbReference type="SAM" id="MobiDB-lite"/>
    </source>
</evidence>
<reference evidence="7" key="1">
    <citation type="submission" date="2017-03" db="EMBL/GenBank/DDBJ databases">
        <title>Phytopthora megakarya and P. palmivora, two closely related causual agents of cacao black pod achieved similar genome size and gene model numbers by different mechanisms.</title>
        <authorList>
            <person name="Ali S."/>
            <person name="Shao J."/>
            <person name="Larry D.J."/>
            <person name="Kronmiller B."/>
            <person name="Shen D."/>
            <person name="Strem M.D."/>
            <person name="Melnick R.L."/>
            <person name="Guiltinan M.J."/>
            <person name="Tyler B.M."/>
            <person name="Meinhardt L.W."/>
            <person name="Bailey B.A."/>
        </authorList>
    </citation>
    <scope>NUCLEOTIDE SEQUENCE [LARGE SCALE GENOMIC DNA]</scope>
    <source>
        <strain evidence="7">zdho120</strain>
    </source>
</reference>
<dbReference type="AlphaFoldDB" id="A0A225WX28"/>
<dbReference type="PROSITE" id="PS50003">
    <property type="entry name" value="PH_DOMAIN"/>
    <property type="match status" value="2"/>
</dbReference>
<feature type="compositionally biased region" description="Polar residues" evidence="3">
    <location>
        <begin position="54"/>
        <end position="63"/>
    </location>
</feature>
<dbReference type="PROSITE" id="PS50086">
    <property type="entry name" value="TBC_RABGAP"/>
    <property type="match status" value="1"/>
</dbReference>
<dbReference type="EMBL" id="NBNE01000209">
    <property type="protein sequence ID" value="OWZ21588.1"/>
    <property type="molecule type" value="Genomic_DNA"/>
</dbReference>
<dbReference type="CDD" id="cd00821">
    <property type="entry name" value="PH"/>
    <property type="match status" value="1"/>
</dbReference>
<keyword evidence="7" id="KW-1185">Reference proteome</keyword>
<gene>
    <name evidence="6" type="ORF">PHMEG_0003854</name>
</gene>
<feature type="domain" description="PH" evidence="4">
    <location>
        <begin position="253"/>
        <end position="365"/>
    </location>
</feature>
<feature type="region of interest" description="Disordered" evidence="3">
    <location>
        <begin position="37"/>
        <end position="64"/>
    </location>
</feature>
<dbReference type="PANTHER" id="PTHR23180">
    <property type="entry name" value="CENTAURIN/ARF"/>
    <property type="match status" value="1"/>
</dbReference>
<evidence type="ECO:0000256" key="1">
    <source>
        <dbReference type="ARBA" id="ARBA00022723"/>
    </source>
</evidence>
<name>A0A225WX28_9STRA</name>
<dbReference type="InterPro" id="IPR045258">
    <property type="entry name" value="ACAP1/2/3-like"/>
</dbReference>
<evidence type="ECO:0000259" key="5">
    <source>
        <dbReference type="PROSITE" id="PS50086"/>
    </source>
</evidence>
<dbReference type="Pfam" id="PF00566">
    <property type="entry name" value="RabGAP-TBC"/>
    <property type="match status" value="1"/>
</dbReference>
<dbReference type="InterPro" id="IPR035969">
    <property type="entry name" value="Rab-GAP_TBC_sf"/>
</dbReference>
<protein>
    <recommendedName>
        <fullName evidence="8">Rab-GAP TBC domain-containing protein</fullName>
    </recommendedName>
</protein>
<dbReference type="STRING" id="4795.A0A225WX28"/>
<organism evidence="6 7">
    <name type="scientific">Phytophthora megakarya</name>
    <dbReference type="NCBI Taxonomy" id="4795"/>
    <lineage>
        <taxon>Eukaryota</taxon>
        <taxon>Sar</taxon>
        <taxon>Stramenopiles</taxon>
        <taxon>Oomycota</taxon>
        <taxon>Peronosporomycetes</taxon>
        <taxon>Peronosporales</taxon>
        <taxon>Peronosporaceae</taxon>
        <taxon>Phytophthora</taxon>
    </lineage>
</organism>
<dbReference type="Gene3D" id="1.10.8.270">
    <property type="entry name" value="putative rabgap domain of human tbc1 domain family member 14 like domains"/>
    <property type="match status" value="1"/>
</dbReference>
<dbReference type="Gene3D" id="1.10.472.80">
    <property type="entry name" value="Ypt/Rab-GAP domain of gyp1p, domain 3"/>
    <property type="match status" value="1"/>
</dbReference>
<dbReference type="Gene3D" id="2.30.29.30">
    <property type="entry name" value="Pleckstrin-homology domain (PH domain)/Phosphotyrosine-binding domain (PTB)"/>
    <property type="match status" value="2"/>
</dbReference>
<evidence type="ECO:0008006" key="8">
    <source>
        <dbReference type="Google" id="ProtNLM"/>
    </source>
</evidence>
<proteinExistence type="predicted"/>
<dbReference type="GO" id="GO:0005096">
    <property type="term" value="F:GTPase activator activity"/>
    <property type="evidence" value="ECO:0007669"/>
    <property type="project" value="InterPro"/>
</dbReference>
<dbReference type="SMART" id="SM00233">
    <property type="entry name" value="PH"/>
    <property type="match status" value="2"/>
</dbReference>
<dbReference type="InterPro" id="IPR011993">
    <property type="entry name" value="PH-like_dom_sf"/>
</dbReference>
<dbReference type="InterPro" id="IPR000195">
    <property type="entry name" value="Rab-GAP-TBC_dom"/>
</dbReference>
<dbReference type="SUPFAM" id="SSF50729">
    <property type="entry name" value="PH domain-like"/>
    <property type="match status" value="2"/>
</dbReference>
<evidence type="ECO:0000313" key="7">
    <source>
        <dbReference type="Proteomes" id="UP000198211"/>
    </source>
</evidence>
<feature type="region of interest" description="Disordered" evidence="3">
    <location>
        <begin position="806"/>
        <end position="825"/>
    </location>
</feature>